<dbReference type="InterPro" id="IPR043128">
    <property type="entry name" value="Rev_trsase/Diguanyl_cyclase"/>
</dbReference>
<name>A0A438HQA7_VITVI</name>
<dbReference type="InterPro" id="IPR043502">
    <property type="entry name" value="DNA/RNA_pol_sf"/>
</dbReference>
<dbReference type="SUPFAM" id="SSF53098">
    <property type="entry name" value="Ribonuclease H-like"/>
    <property type="match status" value="1"/>
</dbReference>
<dbReference type="SUPFAM" id="SSF56672">
    <property type="entry name" value="DNA/RNA polymerases"/>
    <property type="match status" value="1"/>
</dbReference>
<evidence type="ECO:0000256" key="1">
    <source>
        <dbReference type="SAM" id="Coils"/>
    </source>
</evidence>
<dbReference type="AlphaFoldDB" id="A0A438HQA7"/>
<dbReference type="Gene3D" id="1.10.340.70">
    <property type="match status" value="1"/>
</dbReference>
<sequence length="884" mass="102350">MEEEAKPIRQLQRRLNPHLQEVVRAEVLKLLQAGLFTLYLIALGKDHFPLPFIDQVLERVSGHPFYCFLDGYSGDMVERIMEVFMDDITVYGGTFEECLVNLEAVLHRCIEKDWCSTGRNAILWSCAWPKRRWEALCDYYASKTLEKLKGTTQLQRKNSLKYLLTKQDAKARLIRWILLLQEFDLQIKDKKGVENVVADHLSSEWNAQDRKHFFAKFMLIIGKSPFFLSHFASQKTAMKVLQSGFTWPSLFKDAHIMCRSCDRCQRLGKLTKRNQMPMNPILIVELFDVWGIDFMGPFPMSFGNSYILVGVDYVSKWVEAIPCKQNDHRTKLWSSIALCQSRSKYARREARREEKQSEENRGQAAAVFMHTFGALPEVHFLHSIYHFKAQEVKNPMLQTVHDSELKRRSYRHFKQITPKCCEISLLLREFRSLFVQCYGIPPEATRYMPQAGTLRTSRWKPISQPCEFNLLLRKYFAALLSVCEISQTPFSPAKCPYQPNSEDFSSEDERLSLLSLGVRKARISRIANTCKLLDSKETSISYLLRVCEGKSKVKDLLECASCACHIEYEIAEEAMNFMGYVAEVSRGWDEPNARDMGRMTSQPNAKGEMYILNDGIDMKAEIAAMERRLDELEMNQMQEVQAISQTPLQAMPCAICLSYEHLWKSVLPFQPRGNPPQYQQPAQAPQQASNLEQAMVNLCKVVGDFVGKQEATNARVDQRMDRVDQRIDRVESTLNKRMDEMQNDLSQKLDILQDSISRLSNLNTVQEKENSPSQPYQNSMSIHEMEAEEGKPSQKKEIEEVITLRSGKEVDLPTCKLEHKVDSETEKENREEIKGKKKGKSTEKDDYIDEEPQRIVIKKELMKKHMPPPFSKLCMRKSYRERLK</sequence>
<feature type="compositionally biased region" description="Basic and acidic residues" evidence="2">
    <location>
        <begin position="783"/>
        <end position="795"/>
    </location>
</feature>
<accession>A0A438HQA7</accession>
<organism evidence="3 4">
    <name type="scientific">Vitis vinifera</name>
    <name type="common">Grape</name>
    <dbReference type="NCBI Taxonomy" id="29760"/>
    <lineage>
        <taxon>Eukaryota</taxon>
        <taxon>Viridiplantae</taxon>
        <taxon>Streptophyta</taxon>
        <taxon>Embryophyta</taxon>
        <taxon>Tracheophyta</taxon>
        <taxon>Spermatophyta</taxon>
        <taxon>Magnoliopsida</taxon>
        <taxon>eudicotyledons</taxon>
        <taxon>Gunneridae</taxon>
        <taxon>Pentapetalae</taxon>
        <taxon>rosids</taxon>
        <taxon>Vitales</taxon>
        <taxon>Vitaceae</taxon>
        <taxon>Viteae</taxon>
        <taxon>Vitis</taxon>
    </lineage>
</organism>
<evidence type="ECO:0000313" key="3">
    <source>
        <dbReference type="EMBL" id="RVW86590.1"/>
    </source>
</evidence>
<dbReference type="Gene3D" id="3.30.420.10">
    <property type="entry name" value="Ribonuclease H-like superfamily/Ribonuclease H"/>
    <property type="match status" value="1"/>
</dbReference>
<feature type="compositionally biased region" description="Polar residues" evidence="2">
    <location>
        <begin position="763"/>
        <end position="781"/>
    </location>
</feature>
<feature type="region of interest" description="Disordered" evidence="2">
    <location>
        <begin position="818"/>
        <end position="849"/>
    </location>
</feature>
<dbReference type="Gene3D" id="3.30.70.270">
    <property type="match status" value="2"/>
</dbReference>
<dbReference type="PANTHER" id="PTHR47266">
    <property type="entry name" value="ENDONUCLEASE-RELATED"/>
    <property type="match status" value="1"/>
</dbReference>
<gene>
    <name evidence="3" type="primary">AtMg00750_35</name>
    <name evidence="3" type="ORF">CK203_045675</name>
</gene>
<feature type="coiled-coil region" evidence="1">
    <location>
        <begin position="615"/>
        <end position="642"/>
    </location>
</feature>
<dbReference type="EMBL" id="QGNW01000192">
    <property type="protein sequence ID" value="RVW86590.1"/>
    <property type="molecule type" value="Genomic_DNA"/>
</dbReference>
<dbReference type="InterPro" id="IPR012337">
    <property type="entry name" value="RNaseH-like_sf"/>
</dbReference>
<dbReference type="GO" id="GO:0003676">
    <property type="term" value="F:nucleic acid binding"/>
    <property type="evidence" value="ECO:0007669"/>
    <property type="project" value="InterPro"/>
</dbReference>
<dbReference type="InterPro" id="IPR036397">
    <property type="entry name" value="RNaseH_sf"/>
</dbReference>
<protein>
    <submittedName>
        <fullName evidence="3">Putative mitochondrial protein</fullName>
    </submittedName>
</protein>
<feature type="region of interest" description="Disordered" evidence="2">
    <location>
        <begin position="763"/>
        <end position="795"/>
    </location>
</feature>
<comment type="caution">
    <text evidence="3">The sequence shown here is derived from an EMBL/GenBank/DDBJ whole genome shotgun (WGS) entry which is preliminary data.</text>
</comment>
<evidence type="ECO:0000313" key="4">
    <source>
        <dbReference type="Proteomes" id="UP000288805"/>
    </source>
</evidence>
<reference evidence="3 4" key="1">
    <citation type="journal article" date="2018" name="PLoS Genet.">
        <title>Population sequencing reveals clonal diversity and ancestral inbreeding in the grapevine cultivar Chardonnay.</title>
        <authorList>
            <person name="Roach M.J."/>
            <person name="Johnson D.L."/>
            <person name="Bohlmann J."/>
            <person name="van Vuuren H.J."/>
            <person name="Jones S.J."/>
            <person name="Pretorius I.S."/>
            <person name="Schmidt S.A."/>
            <person name="Borneman A.R."/>
        </authorList>
    </citation>
    <scope>NUCLEOTIDE SEQUENCE [LARGE SCALE GENOMIC DNA]</scope>
    <source>
        <strain evidence="4">cv. Chardonnay</strain>
        <tissue evidence="3">Leaf</tissue>
    </source>
</reference>
<keyword evidence="1" id="KW-0175">Coiled coil</keyword>
<dbReference type="Proteomes" id="UP000288805">
    <property type="component" value="Unassembled WGS sequence"/>
</dbReference>
<evidence type="ECO:0000256" key="2">
    <source>
        <dbReference type="SAM" id="MobiDB-lite"/>
    </source>
</evidence>
<proteinExistence type="predicted"/>
<dbReference type="InterPro" id="IPR052160">
    <property type="entry name" value="Gypsy_RT_Integrase-like"/>
</dbReference>